<sequence length="127" mass="13776">MQQHRNVAGLCVIYKTPQAADPAYGCNSDNPGQDHTATPHELLLPGTINSSFLLSRRDLSSVPSFHVTQECGTACTSDTASCTRPGDVEKLHFVWEANFTCHMLPQAAMRLSLSLSWDVVAVSSSKL</sequence>
<gene>
    <name evidence="1" type="ORF">GWK47_002487</name>
</gene>
<organism evidence="1 2">
    <name type="scientific">Chionoecetes opilio</name>
    <name type="common">Atlantic snow crab</name>
    <name type="synonym">Cancer opilio</name>
    <dbReference type="NCBI Taxonomy" id="41210"/>
    <lineage>
        <taxon>Eukaryota</taxon>
        <taxon>Metazoa</taxon>
        <taxon>Ecdysozoa</taxon>
        <taxon>Arthropoda</taxon>
        <taxon>Crustacea</taxon>
        <taxon>Multicrustacea</taxon>
        <taxon>Malacostraca</taxon>
        <taxon>Eumalacostraca</taxon>
        <taxon>Eucarida</taxon>
        <taxon>Decapoda</taxon>
        <taxon>Pleocyemata</taxon>
        <taxon>Brachyura</taxon>
        <taxon>Eubrachyura</taxon>
        <taxon>Majoidea</taxon>
        <taxon>Majidae</taxon>
        <taxon>Chionoecetes</taxon>
    </lineage>
</organism>
<dbReference type="AlphaFoldDB" id="A0A8J5BUE9"/>
<evidence type="ECO:0000313" key="1">
    <source>
        <dbReference type="EMBL" id="KAG0710373.1"/>
    </source>
</evidence>
<accession>A0A8J5BUE9</accession>
<protein>
    <submittedName>
        <fullName evidence="1">Uncharacterized protein</fullName>
    </submittedName>
</protein>
<dbReference type="Proteomes" id="UP000770661">
    <property type="component" value="Unassembled WGS sequence"/>
</dbReference>
<name>A0A8J5BUE9_CHIOP</name>
<proteinExistence type="predicted"/>
<reference evidence="1" key="1">
    <citation type="submission" date="2020-07" db="EMBL/GenBank/DDBJ databases">
        <title>The High-quality genome of the commercially important snow crab, Chionoecetes opilio.</title>
        <authorList>
            <person name="Jeong J.-H."/>
            <person name="Ryu S."/>
        </authorList>
    </citation>
    <scope>NUCLEOTIDE SEQUENCE</scope>
    <source>
        <strain evidence="1">MADBK_172401_WGS</strain>
        <tissue evidence="1">Digestive gland</tissue>
    </source>
</reference>
<evidence type="ECO:0000313" key="2">
    <source>
        <dbReference type="Proteomes" id="UP000770661"/>
    </source>
</evidence>
<dbReference type="EMBL" id="JACEEZ010024249">
    <property type="protein sequence ID" value="KAG0710373.1"/>
    <property type="molecule type" value="Genomic_DNA"/>
</dbReference>
<keyword evidence="2" id="KW-1185">Reference proteome</keyword>
<comment type="caution">
    <text evidence="1">The sequence shown here is derived from an EMBL/GenBank/DDBJ whole genome shotgun (WGS) entry which is preliminary data.</text>
</comment>